<dbReference type="Proteomes" id="UP000561438">
    <property type="component" value="Unassembled WGS sequence"/>
</dbReference>
<keyword evidence="1" id="KW-1133">Transmembrane helix</keyword>
<keyword evidence="1" id="KW-0812">Transmembrane</keyword>
<feature type="transmembrane region" description="Helical" evidence="1">
    <location>
        <begin position="93"/>
        <end position="114"/>
    </location>
</feature>
<comment type="caution">
    <text evidence="2">The sequence shown here is derived from an EMBL/GenBank/DDBJ whole genome shotgun (WGS) entry which is preliminary data.</text>
</comment>
<dbReference type="EMBL" id="JABWGV010000004">
    <property type="protein sequence ID" value="NVD45559.1"/>
    <property type="molecule type" value="Genomic_DNA"/>
</dbReference>
<dbReference type="AlphaFoldDB" id="A0A850HEC2"/>
<keyword evidence="3" id="KW-1185">Reference proteome</keyword>
<sequence>MRVTEVLRSHLWAIGFFLCTCAIGYGARWAIGDIYSSAEATDLIQALSRAGLYLASAIVTAAATTLALMLTLIGMLKRMESEFNEQTYRDVDLIALLASFTMASGLAVLLAFTLPVGEFDTLPPRWYIYLYEGMFAATVLTVAMFAATVAILYRTVRRVIKRMTPGREV</sequence>
<evidence type="ECO:0000313" key="2">
    <source>
        <dbReference type="EMBL" id="NVD45559.1"/>
    </source>
</evidence>
<evidence type="ECO:0000256" key="1">
    <source>
        <dbReference type="SAM" id="Phobius"/>
    </source>
</evidence>
<feature type="transmembrane region" description="Helical" evidence="1">
    <location>
        <begin position="51"/>
        <end position="73"/>
    </location>
</feature>
<proteinExistence type="predicted"/>
<reference evidence="2 3" key="1">
    <citation type="submission" date="2020-06" db="EMBL/GenBank/DDBJ databases">
        <title>Altererythrobacter sp. HHU K3-1.</title>
        <authorList>
            <person name="Zhang D."/>
            <person name="Xue H."/>
        </authorList>
    </citation>
    <scope>NUCLEOTIDE SEQUENCE [LARGE SCALE GENOMIC DNA]</scope>
    <source>
        <strain evidence="2 3">HHU K3-1</strain>
    </source>
</reference>
<organism evidence="2 3">
    <name type="scientific">Qipengyuania atrilutea</name>
    <dbReference type="NCBI Taxonomy" id="2744473"/>
    <lineage>
        <taxon>Bacteria</taxon>
        <taxon>Pseudomonadati</taxon>
        <taxon>Pseudomonadota</taxon>
        <taxon>Alphaproteobacteria</taxon>
        <taxon>Sphingomonadales</taxon>
        <taxon>Erythrobacteraceae</taxon>
        <taxon>Qipengyuania</taxon>
    </lineage>
</organism>
<evidence type="ECO:0000313" key="3">
    <source>
        <dbReference type="Proteomes" id="UP000561438"/>
    </source>
</evidence>
<keyword evidence="1" id="KW-0472">Membrane</keyword>
<gene>
    <name evidence="2" type="ORF">HUV48_11130</name>
</gene>
<accession>A0A850HEC2</accession>
<protein>
    <submittedName>
        <fullName evidence="2">Uncharacterized protein</fullName>
    </submittedName>
</protein>
<feature type="transmembrane region" description="Helical" evidence="1">
    <location>
        <begin position="126"/>
        <end position="153"/>
    </location>
</feature>
<dbReference type="RefSeq" id="WP_176267876.1">
    <property type="nucleotide sequence ID" value="NZ_JABWGV010000004.1"/>
</dbReference>
<name>A0A850HEC2_9SPHN</name>
<feature type="transmembrane region" description="Helical" evidence="1">
    <location>
        <begin position="12"/>
        <end position="31"/>
    </location>
</feature>